<feature type="compositionally biased region" description="Low complexity" evidence="3">
    <location>
        <begin position="46"/>
        <end position="63"/>
    </location>
</feature>
<feature type="compositionally biased region" description="Polar residues" evidence="3">
    <location>
        <begin position="18"/>
        <end position="28"/>
    </location>
</feature>
<feature type="region of interest" description="Disordered" evidence="3">
    <location>
        <begin position="614"/>
        <end position="636"/>
    </location>
</feature>
<feature type="region of interest" description="Disordered" evidence="3">
    <location>
        <begin position="698"/>
        <end position="717"/>
    </location>
</feature>
<proteinExistence type="predicted"/>
<reference evidence="4 5" key="1">
    <citation type="submission" date="2014-10" db="EMBL/GenBank/DDBJ databases">
        <title>Draft genome of the hookworm Ancylostoma caninum.</title>
        <authorList>
            <person name="Mitreva M."/>
        </authorList>
    </citation>
    <scope>NUCLEOTIDE SEQUENCE [LARGE SCALE GENOMIC DNA]</scope>
    <source>
        <strain evidence="4 5">Baltimore</strain>
    </source>
</reference>
<feature type="region of interest" description="Disordered" evidence="3">
    <location>
        <begin position="1"/>
        <end position="63"/>
    </location>
</feature>
<sequence>MTSRLDPPDESAALPADESSTSGLGSDQMSRRRLAFRPPVEQRPLSTSGTRSESTSGECSTSAGCGKDFDGVMRIMAKRKVDKNKEQTKNYYFNLLKHVKQSISLDEDSMGDIGRDAKELFITINACEWRRRTGSNQYIPERMKELIFHGCTTMPFRDKSRKKSVPVKIKTPPCPSLLKFFYNNQLDKFPPEIVVSLKPMTYADASYVVSCEQNPLLRIRLSTNDPISRIFQLLRHKWASLLDKMDANGSRRSSGPRPEIRLFAGKDTEVGRVILSPTELSPAVGLSLNKLRKEREDREALKSKRSRNAQDHVYIFTSLEPSYTVRISHNFILNEEVIKNGLCEENVGDAIVAEIYCLCGMTPVVELVYSVKTTARLREPWRVLVSLLERDYGEALLDTARKRPADVTSERKEEPPSKTRPVRNAKTKLTPQSNIGSPLNTIQEEGPQTPVVVQPVLSESAVVLEEYDNFAEQYNALRGKKANNRRSSSRALASSSNQKQITSFIAPRAATTALRVETTGSSADIMLGKQDELDVKSPIVVSQYKARCVFERAMNRNQGNGNEKAATDFSELCPTSFAHDFLSSLRTPEKTPAKPKPDEERTDIMNRLFGGELSMSPTRASEHTSSSFRAQPDDSSRCDLMERALSEASLTPSKMKAYIMPQQGSGTLPDDVRTSMVEMMNQDSRDYVKQFEQLANTITAPRNRRGDRTPIRKKKKR</sequence>
<dbReference type="PANTHER" id="PTHR21677">
    <property type="entry name" value="CRAMPED PROTEIN"/>
    <property type="match status" value="1"/>
</dbReference>
<feature type="compositionally biased region" description="Basic and acidic residues" evidence="3">
    <location>
        <begin position="402"/>
        <end position="417"/>
    </location>
</feature>
<dbReference type="EMBL" id="JOJR01000367">
    <property type="protein sequence ID" value="RCN38939.1"/>
    <property type="molecule type" value="Genomic_DNA"/>
</dbReference>
<evidence type="ECO:0000256" key="1">
    <source>
        <dbReference type="ARBA" id="ARBA00023125"/>
    </source>
</evidence>
<name>A0A368G6M4_ANCCA</name>
<dbReference type="InterPro" id="IPR055315">
    <property type="entry name" value="Cramped-like"/>
</dbReference>
<feature type="compositionally biased region" description="Polar residues" evidence="3">
    <location>
        <begin position="615"/>
        <end position="629"/>
    </location>
</feature>
<dbReference type="OrthoDB" id="515799at2759"/>
<evidence type="ECO:0000256" key="3">
    <source>
        <dbReference type="SAM" id="MobiDB-lite"/>
    </source>
</evidence>
<dbReference type="STRING" id="29170.A0A368G6M4"/>
<evidence type="ECO:0000313" key="4">
    <source>
        <dbReference type="EMBL" id="RCN38939.1"/>
    </source>
</evidence>
<dbReference type="AlphaFoldDB" id="A0A368G6M4"/>
<feature type="region of interest" description="Disordered" evidence="3">
    <location>
        <begin position="480"/>
        <end position="499"/>
    </location>
</feature>
<keyword evidence="1" id="KW-0238">DNA-binding</keyword>
<dbReference type="Proteomes" id="UP000252519">
    <property type="component" value="Unassembled WGS sequence"/>
</dbReference>
<keyword evidence="5" id="KW-1185">Reference proteome</keyword>
<protein>
    <submittedName>
        <fullName evidence="4">Uncharacterized protein</fullName>
    </submittedName>
</protein>
<feature type="region of interest" description="Disordered" evidence="3">
    <location>
        <begin position="402"/>
        <end position="444"/>
    </location>
</feature>
<dbReference type="GO" id="GO:0003677">
    <property type="term" value="F:DNA binding"/>
    <property type="evidence" value="ECO:0007669"/>
    <property type="project" value="UniProtKB-KW"/>
</dbReference>
<dbReference type="PANTHER" id="PTHR21677:SF1">
    <property type="entry name" value="PROTEIN CRAMPED-LIKE"/>
    <property type="match status" value="1"/>
</dbReference>
<comment type="caution">
    <text evidence="4">The sequence shown here is derived from an EMBL/GenBank/DDBJ whole genome shotgun (WGS) entry which is preliminary data.</text>
</comment>
<evidence type="ECO:0000313" key="5">
    <source>
        <dbReference type="Proteomes" id="UP000252519"/>
    </source>
</evidence>
<organism evidence="4 5">
    <name type="scientific">Ancylostoma caninum</name>
    <name type="common">Dog hookworm</name>
    <dbReference type="NCBI Taxonomy" id="29170"/>
    <lineage>
        <taxon>Eukaryota</taxon>
        <taxon>Metazoa</taxon>
        <taxon>Ecdysozoa</taxon>
        <taxon>Nematoda</taxon>
        <taxon>Chromadorea</taxon>
        <taxon>Rhabditida</taxon>
        <taxon>Rhabditina</taxon>
        <taxon>Rhabditomorpha</taxon>
        <taxon>Strongyloidea</taxon>
        <taxon>Ancylostomatidae</taxon>
        <taxon>Ancylostomatinae</taxon>
        <taxon>Ancylostoma</taxon>
    </lineage>
</organism>
<accession>A0A368G6M4</accession>
<feature type="compositionally biased region" description="Polar residues" evidence="3">
    <location>
        <begin position="427"/>
        <end position="443"/>
    </location>
</feature>
<dbReference type="GO" id="GO:0003682">
    <property type="term" value="F:chromatin binding"/>
    <property type="evidence" value="ECO:0007669"/>
    <property type="project" value="InterPro"/>
</dbReference>
<dbReference type="GO" id="GO:0005634">
    <property type="term" value="C:nucleus"/>
    <property type="evidence" value="ECO:0007669"/>
    <property type="project" value="TreeGrafter"/>
</dbReference>
<gene>
    <name evidence="4" type="ORF">ANCCAN_15166</name>
</gene>
<evidence type="ECO:0000256" key="2">
    <source>
        <dbReference type="ARBA" id="ARBA00023242"/>
    </source>
</evidence>
<keyword evidence="2" id="KW-0539">Nucleus</keyword>
<dbReference type="GO" id="GO:0007389">
    <property type="term" value="P:pattern specification process"/>
    <property type="evidence" value="ECO:0007669"/>
    <property type="project" value="TreeGrafter"/>
</dbReference>